<dbReference type="InterPro" id="IPR010255">
    <property type="entry name" value="Haem_peroxidase_sf"/>
</dbReference>
<comment type="caution">
    <text evidence="9">The sequence shown here is derived from an EMBL/GenBank/DDBJ whole genome shotgun (WGS) entry which is preliminary data.</text>
</comment>
<dbReference type="PANTHER" id="PTHR11475">
    <property type="entry name" value="OXIDASE/PEROXIDASE"/>
    <property type="match status" value="1"/>
</dbReference>
<evidence type="ECO:0000256" key="4">
    <source>
        <dbReference type="ARBA" id="ARBA00022989"/>
    </source>
</evidence>
<dbReference type="Proteomes" id="UP000440578">
    <property type="component" value="Unassembled WGS sequence"/>
</dbReference>
<comment type="subcellular location">
    <subcellularLocation>
        <location evidence="1">Membrane</location>
    </subcellularLocation>
</comment>
<feature type="region of interest" description="Disordered" evidence="6">
    <location>
        <begin position="19"/>
        <end position="45"/>
    </location>
</feature>
<keyword evidence="3 7" id="KW-0812">Transmembrane</keyword>
<evidence type="ECO:0000256" key="5">
    <source>
        <dbReference type="ARBA" id="ARBA00023136"/>
    </source>
</evidence>
<keyword evidence="2 9" id="KW-0575">Peroxidase</keyword>
<evidence type="ECO:0000313" key="10">
    <source>
        <dbReference type="Proteomes" id="UP000440578"/>
    </source>
</evidence>
<dbReference type="AlphaFoldDB" id="A0A6A4VMZ1"/>
<dbReference type="GO" id="GO:0020037">
    <property type="term" value="F:heme binding"/>
    <property type="evidence" value="ECO:0007669"/>
    <property type="project" value="InterPro"/>
</dbReference>
<organism evidence="9 10">
    <name type="scientific">Amphibalanus amphitrite</name>
    <name type="common">Striped barnacle</name>
    <name type="synonym">Balanus amphitrite</name>
    <dbReference type="NCBI Taxonomy" id="1232801"/>
    <lineage>
        <taxon>Eukaryota</taxon>
        <taxon>Metazoa</taxon>
        <taxon>Ecdysozoa</taxon>
        <taxon>Arthropoda</taxon>
        <taxon>Crustacea</taxon>
        <taxon>Multicrustacea</taxon>
        <taxon>Cirripedia</taxon>
        <taxon>Thoracica</taxon>
        <taxon>Thoracicalcarea</taxon>
        <taxon>Balanomorpha</taxon>
        <taxon>Balanoidea</taxon>
        <taxon>Balanidae</taxon>
        <taxon>Amphibalaninae</taxon>
        <taxon>Amphibalanus</taxon>
    </lineage>
</organism>
<dbReference type="SUPFAM" id="SSF81321">
    <property type="entry name" value="Family A G protein-coupled receptor-like"/>
    <property type="match status" value="1"/>
</dbReference>
<evidence type="ECO:0000259" key="8">
    <source>
        <dbReference type="PROSITE" id="PS50262"/>
    </source>
</evidence>
<gene>
    <name evidence="9" type="primary">Pxt_4</name>
    <name evidence="9" type="ORF">FJT64_009871</name>
</gene>
<dbReference type="InterPro" id="IPR037120">
    <property type="entry name" value="Haem_peroxidase_sf_animal"/>
</dbReference>
<dbReference type="GO" id="GO:0004601">
    <property type="term" value="F:peroxidase activity"/>
    <property type="evidence" value="ECO:0007669"/>
    <property type="project" value="UniProtKB-KW"/>
</dbReference>
<sequence length="959" mass="103425">MPALLSGPATEVDSLLASLSPGTAAPPTSPSPGTASPLTSPSPEAADISSSLQWFGSSSLPPRAVSGLSGSLVTATIILVCSAPPAAVIWRRATLRRTFYLYVLTLCLLDCLFAAVVITSTVTAALLLALTGGVHSGLCLVFEVLLNGTMNAVSLMMLALARDRFLSVNNALTYPLMASAGTVWRHAKMAAAYGVMNGAMFVAARAYNDDLNKSQVFCSAFIWLLRPEYWLVAVLSAAGNIVLDLGTLVFNVRVIYCATKLLVASCWGQVDSLSPQCASCVTPGQCSTPLSSGGIRTNCTLPSGQEGVCCEDGDRLNSALLAPPAEAVNLREAQWQATQHLDALAELEERLAAVLHRPGAEQADMMDPLPEGSDEDSMLMQQLGRLGLERFLTIQAINNQTMLLPGCESPELDVPCGDVGAENRSLSGDCNHPESPFLGRALTGLGRLTGATYEDHLFFEPRSLASDGSPLPPAALVGSLVAHQPLAEPLSRWASTLSEFIGLDLARTAPFRLEDGREPDCCTEHHPACLPLHMDTSCVNFVRLLPAQPLDCVMRPAAPLSEASAYLDLEMVYGGSAVAGRRLRTFQGGRLRADRGRQQQQRELSLDNDLFAGSEGHLRLRSHYGAPQTSWSSPRGSYRGSASLFRPRRLPAQRHTLEVSSDQLHQILLREHNRVADAVRRNHRDWEDERIFQLARRVVIAEWQHIIYREYLPHVLGAAAGQRLSRATSLDDDPTVNVEFAAAAFRFWQRSAATAPAEHEDSKSRRRSFLDAVQGLAAASGFSRRLQKGGGGQTNSEPAEEAAAHVLRGRELGLPTFADVRELCTGTNVSVWSDLEGVVPQPELGALQSVYGSPRDIDLWVGGVLEGRAPAARVGPTFQCIIEEQFRRARDGDRFFYDRALSGAQLAEVQKASLARLLCDNQPGGRDGVLPLVLEPISAHNKMTLCTAAAIPRVNLDVF</sequence>
<keyword evidence="4 7" id="KW-1133">Transmembrane helix</keyword>
<evidence type="ECO:0000256" key="1">
    <source>
        <dbReference type="ARBA" id="ARBA00004370"/>
    </source>
</evidence>
<evidence type="ECO:0000256" key="6">
    <source>
        <dbReference type="SAM" id="MobiDB-lite"/>
    </source>
</evidence>
<dbReference type="PANTHER" id="PTHR11475:SF125">
    <property type="entry name" value="GH11385P"/>
    <property type="match status" value="1"/>
</dbReference>
<keyword evidence="10" id="KW-1185">Reference proteome</keyword>
<proteinExistence type="predicted"/>
<dbReference type="InterPro" id="IPR017452">
    <property type="entry name" value="GPCR_Rhodpsn_7TM"/>
</dbReference>
<keyword evidence="5 7" id="KW-0472">Membrane</keyword>
<feature type="transmembrane region" description="Helical" evidence="7">
    <location>
        <begin position="99"/>
        <end position="118"/>
    </location>
</feature>
<dbReference type="OrthoDB" id="823504at2759"/>
<feature type="transmembrane region" description="Helical" evidence="7">
    <location>
        <begin position="64"/>
        <end position="87"/>
    </location>
</feature>
<feature type="domain" description="G-protein coupled receptors family 1 profile" evidence="8">
    <location>
        <begin position="70"/>
        <end position="176"/>
    </location>
</feature>
<dbReference type="Pfam" id="PF03098">
    <property type="entry name" value="An_peroxidase"/>
    <property type="match status" value="1"/>
</dbReference>
<dbReference type="Gene3D" id="1.10.640.10">
    <property type="entry name" value="Haem peroxidase domain superfamily, animal type"/>
    <property type="match status" value="1"/>
</dbReference>
<reference evidence="9 10" key="1">
    <citation type="submission" date="2019-07" db="EMBL/GenBank/DDBJ databases">
        <title>Draft genome assembly of a fouling barnacle, Amphibalanus amphitrite (Darwin, 1854): The first reference genome for Thecostraca.</title>
        <authorList>
            <person name="Kim W."/>
        </authorList>
    </citation>
    <scope>NUCLEOTIDE SEQUENCE [LARGE SCALE GENOMIC DNA]</scope>
    <source>
        <strain evidence="9">SNU_AA5</strain>
        <tissue evidence="9">Soma without cirri and trophi</tissue>
    </source>
</reference>
<dbReference type="GO" id="GO:0016020">
    <property type="term" value="C:membrane"/>
    <property type="evidence" value="ECO:0007669"/>
    <property type="project" value="UniProtKB-SubCell"/>
</dbReference>
<dbReference type="PROSITE" id="PS50292">
    <property type="entry name" value="PEROXIDASE_3"/>
    <property type="match status" value="1"/>
</dbReference>
<name>A0A6A4VMZ1_AMPAM</name>
<feature type="transmembrane region" description="Helical" evidence="7">
    <location>
        <begin position="190"/>
        <end position="208"/>
    </location>
</feature>
<feature type="transmembrane region" description="Helical" evidence="7">
    <location>
        <begin position="124"/>
        <end position="146"/>
    </location>
</feature>
<dbReference type="CDD" id="cd00637">
    <property type="entry name" value="7tm_classA_rhodopsin-like"/>
    <property type="match status" value="1"/>
</dbReference>
<accession>A0A6A4VMZ1</accession>
<feature type="transmembrane region" description="Helical" evidence="7">
    <location>
        <begin position="166"/>
        <end position="184"/>
    </location>
</feature>
<dbReference type="InterPro" id="IPR019791">
    <property type="entry name" value="Haem_peroxidase_animal"/>
</dbReference>
<dbReference type="Gene3D" id="1.20.1070.10">
    <property type="entry name" value="Rhodopsin 7-helix transmembrane proteins"/>
    <property type="match status" value="1"/>
</dbReference>
<evidence type="ECO:0000313" key="9">
    <source>
        <dbReference type="EMBL" id="KAF0292082.1"/>
    </source>
</evidence>
<evidence type="ECO:0000256" key="2">
    <source>
        <dbReference type="ARBA" id="ARBA00022559"/>
    </source>
</evidence>
<protein>
    <submittedName>
        <fullName evidence="9">Chorion peroxidase</fullName>
    </submittedName>
</protein>
<dbReference type="EMBL" id="VIIS01001839">
    <property type="protein sequence ID" value="KAF0292082.1"/>
    <property type="molecule type" value="Genomic_DNA"/>
</dbReference>
<dbReference type="SUPFAM" id="SSF48113">
    <property type="entry name" value="Heme-dependent peroxidases"/>
    <property type="match status" value="1"/>
</dbReference>
<dbReference type="PROSITE" id="PS50262">
    <property type="entry name" value="G_PROTEIN_RECEP_F1_2"/>
    <property type="match status" value="1"/>
</dbReference>
<evidence type="ECO:0000256" key="7">
    <source>
        <dbReference type="SAM" id="Phobius"/>
    </source>
</evidence>
<evidence type="ECO:0000256" key="3">
    <source>
        <dbReference type="ARBA" id="ARBA00022692"/>
    </source>
</evidence>
<keyword evidence="2 9" id="KW-0560">Oxidoreductase</keyword>
<dbReference type="GO" id="GO:0006979">
    <property type="term" value="P:response to oxidative stress"/>
    <property type="evidence" value="ECO:0007669"/>
    <property type="project" value="InterPro"/>
</dbReference>
<feature type="transmembrane region" description="Helical" evidence="7">
    <location>
        <begin position="229"/>
        <end position="250"/>
    </location>
</feature>